<dbReference type="RefSeq" id="XP_066710413.1">
    <property type="nucleotide sequence ID" value="XM_066861303.1"/>
</dbReference>
<evidence type="ECO:0008006" key="3">
    <source>
        <dbReference type="Google" id="ProtNLM"/>
    </source>
</evidence>
<comment type="caution">
    <text evidence="1">The sequence shown here is derived from an EMBL/GenBank/DDBJ whole genome shotgun (WGS) entry which is preliminary data.</text>
</comment>
<sequence length="407" mass="46137">MGVDASRQAELAKRLCRNEYWQRLWIIQEIAHAFRLDVRFGSSTRLEWEAFIEFVRKHEIDDRSGPIRLHRLRNEVVVGSCTLQALLVDHCDARCAEPRDKVYGLKGLAADADDLPVDYGKPLMEVWMDVMEFVNKKTTSKIPIMSFGALVRHLLMGDDITPLRRVLRPQGVTVNKSMHVGESKDPKSICHGWFRYWEDSVCGSIDGRDRDQRAKRRYVEEQSTGELSQRYKKCHQGEQQASACASAVTFDPDVRQSRQFHPVAGFALAAEYLDSTDNLAQMGKKDDVDKAPRLIQLRSRNSRITWQMGIASSQAEQGDLVVWVSGIRHAIVVRRSGNSKLGHAHLQVYGSAWITEDVARFENNHDERLRSFGPEDSLSLQMDAATIFVLVAQDDARCIGLTGREGL</sequence>
<dbReference type="Proteomes" id="UP001480595">
    <property type="component" value="Unassembled WGS sequence"/>
</dbReference>
<evidence type="ECO:0000313" key="1">
    <source>
        <dbReference type="EMBL" id="KAK8048164.1"/>
    </source>
</evidence>
<gene>
    <name evidence="1" type="ORF">PG994_009894</name>
</gene>
<keyword evidence="2" id="KW-1185">Reference proteome</keyword>
<proteinExistence type="predicted"/>
<accession>A0ABR1TNC4</accession>
<name>A0ABR1TNC4_9PEZI</name>
<dbReference type="GeneID" id="92094366"/>
<evidence type="ECO:0000313" key="2">
    <source>
        <dbReference type="Proteomes" id="UP001480595"/>
    </source>
</evidence>
<organism evidence="1 2">
    <name type="scientific">Apiospora phragmitis</name>
    <dbReference type="NCBI Taxonomy" id="2905665"/>
    <lineage>
        <taxon>Eukaryota</taxon>
        <taxon>Fungi</taxon>
        <taxon>Dikarya</taxon>
        <taxon>Ascomycota</taxon>
        <taxon>Pezizomycotina</taxon>
        <taxon>Sordariomycetes</taxon>
        <taxon>Xylariomycetidae</taxon>
        <taxon>Amphisphaeriales</taxon>
        <taxon>Apiosporaceae</taxon>
        <taxon>Apiospora</taxon>
    </lineage>
</organism>
<dbReference type="EMBL" id="JAQQWL010000011">
    <property type="protein sequence ID" value="KAK8048164.1"/>
    <property type="molecule type" value="Genomic_DNA"/>
</dbReference>
<dbReference type="PANTHER" id="PTHR24148">
    <property type="entry name" value="ANKYRIN REPEAT DOMAIN-CONTAINING PROTEIN 39 HOMOLOG-RELATED"/>
    <property type="match status" value="1"/>
</dbReference>
<dbReference type="InterPro" id="IPR052895">
    <property type="entry name" value="HetReg/Transcr_Mod"/>
</dbReference>
<protein>
    <recommendedName>
        <fullName evidence="3">Heterokaryon incompatibility domain-containing protein</fullName>
    </recommendedName>
</protein>
<dbReference type="PANTHER" id="PTHR24148:SF64">
    <property type="entry name" value="HETEROKARYON INCOMPATIBILITY DOMAIN-CONTAINING PROTEIN"/>
    <property type="match status" value="1"/>
</dbReference>
<reference evidence="1 2" key="1">
    <citation type="submission" date="2023-01" db="EMBL/GenBank/DDBJ databases">
        <title>Analysis of 21 Apiospora genomes using comparative genomics revels a genus with tremendous synthesis potential of carbohydrate active enzymes and secondary metabolites.</title>
        <authorList>
            <person name="Sorensen T."/>
        </authorList>
    </citation>
    <scope>NUCLEOTIDE SEQUENCE [LARGE SCALE GENOMIC DNA]</scope>
    <source>
        <strain evidence="1 2">CBS 135458</strain>
    </source>
</reference>